<feature type="compositionally biased region" description="Basic and acidic residues" evidence="1">
    <location>
        <begin position="1"/>
        <end position="14"/>
    </location>
</feature>
<dbReference type="Pfam" id="PF00075">
    <property type="entry name" value="RNase_H"/>
    <property type="match status" value="1"/>
</dbReference>
<feature type="compositionally biased region" description="Polar residues" evidence="1">
    <location>
        <begin position="113"/>
        <end position="123"/>
    </location>
</feature>
<organism evidence="3 4">
    <name type="scientific">Diplodia intermedia</name>
    <dbReference type="NCBI Taxonomy" id="856260"/>
    <lineage>
        <taxon>Eukaryota</taxon>
        <taxon>Fungi</taxon>
        <taxon>Dikarya</taxon>
        <taxon>Ascomycota</taxon>
        <taxon>Pezizomycotina</taxon>
        <taxon>Dothideomycetes</taxon>
        <taxon>Dothideomycetes incertae sedis</taxon>
        <taxon>Botryosphaeriales</taxon>
        <taxon>Botryosphaeriaceae</taxon>
        <taxon>Diplodia</taxon>
    </lineage>
</organism>
<evidence type="ECO:0000313" key="4">
    <source>
        <dbReference type="Proteomes" id="UP001521184"/>
    </source>
</evidence>
<dbReference type="EMBL" id="JAKEKT020000029">
    <property type="protein sequence ID" value="KAL1643108.1"/>
    <property type="molecule type" value="Genomic_DNA"/>
</dbReference>
<protein>
    <recommendedName>
        <fullName evidence="2">RNase H type-1 domain-containing protein</fullName>
    </recommendedName>
</protein>
<reference evidence="3 4" key="1">
    <citation type="journal article" date="2023" name="Plant Dis.">
        <title>First Report of Diplodia intermedia Causing Canker and Dieback Diseases on Apple Trees in Canada.</title>
        <authorList>
            <person name="Ellouze W."/>
            <person name="Ilyukhin E."/>
            <person name="Sulman M."/>
            <person name="Ali S."/>
        </authorList>
    </citation>
    <scope>NUCLEOTIDE SEQUENCE [LARGE SCALE GENOMIC DNA]</scope>
    <source>
        <strain evidence="3 4">M45-28</strain>
    </source>
</reference>
<dbReference type="InterPro" id="IPR036397">
    <property type="entry name" value="RNaseH_sf"/>
</dbReference>
<feature type="region of interest" description="Disordered" evidence="1">
    <location>
        <begin position="113"/>
        <end position="151"/>
    </location>
</feature>
<proteinExistence type="predicted"/>
<sequence>MARTDELKEPEKGKQTQQTVSDDLDGDESCSDDRWMQFRLSLNEEVENDMLGKSRPAIRRSRPPLRRFEGRVFLRSHDEALKFAHKYSQRREADGILALFTDGSASEPRLVLNKNTPAISPSSDEMDIDDDDTTTVKDKQKKKKKKGSGPRWCSCSVVYRPKPNDLFWERRGFALGPEIEGNTDAELAGLANALEVVHDVFANDAGVRTALVFCDSALLLRRLTTLATAARPDAPDWNGTYLRLLVDYADLLVSVFDKDLQFHWVPAHAGVLGNEIADRTAHEHRPDVCDPGAHPVVGAHERRLAAHRRGRQSDDAGATAGRRRHPRLRRPSGRGLDADSPRLSESSSRDRRHGGVVSRAGSYGGFGGGPRVTGANASPVAVVDHHHHDHHRADSRGGAPHVTGANALPMLELHRRRASERRENKRAYRLGSLDHHGSRSGRHYWDRDRPM</sequence>
<feature type="region of interest" description="Disordered" evidence="1">
    <location>
        <begin position="417"/>
        <end position="451"/>
    </location>
</feature>
<feature type="domain" description="RNase H type-1" evidence="2">
    <location>
        <begin position="93"/>
        <end position="286"/>
    </location>
</feature>
<dbReference type="PROSITE" id="PS50879">
    <property type="entry name" value="RNASE_H_1"/>
    <property type="match status" value="1"/>
</dbReference>
<name>A0ABR3TS87_9PEZI</name>
<keyword evidence="4" id="KW-1185">Reference proteome</keyword>
<evidence type="ECO:0000256" key="1">
    <source>
        <dbReference type="SAM" id="MobiDB-lite"/>
    </source>
</evidence>
<evidence type="ECO:0000313" key="3">
    <source>
        <dbReference type="EMBL" id="KAL1643108.1"/>
    </source>
</evidence>
<dbReference type="InterPro" id="IPR012337">
    <property type="entry name" value="RNaseH-like_sf"/>
</dbReference>
<gene>
    <name evidence="3" type="ORF">SLS58_005077</name>
</gene>
<feature type="compositionally biased region" description="Gly residues" evidence="1">
    <location>
        <begin position="362"/>
        <end position="371"/>
    </location>
</feature>
<comment type="caution">
    <text evidence="3">The sequence shown here is derived from an EMBL/GenBank/DDBJ whole genome shotgun (WGS) entry which is preliminary data.</text>
</comment>
<evidence type="ECO:0000259" key="2">
    <source>
        <dbReference type="PROSITE" id="PS50879"/>
    </source>
</evidence>
<dbReference type="Proteomes" id="UP001521184">
    <property type="component" value="Unassembled WGS sequence"/>
</dbReference>
<feature type="compositionally biased region" description="Basic residues" evidence="1">
    <location>
        <begin position="321"/>
        <end position="332"/>
    </location>
</feature>
<feature type="compositionally biased region" description="Basic residues" evidence="1">
    <location>
        <begin position="139"/>
        <end position="148"/>
    </location>
</feature>
<accession>A0ABR3TS87</accession>
<dbReference type="Gene3D" id="3.30.420.10">
    <property type="entry name" value="Ribonuclease H-like superfamily/Ribonuclease H"/>
    <property type="match status" value="1"/>
</dbReference>
<feature type="compositionally biased region" description="Basic and acidic residues" evidence="1">
    <location>
        <begin position="420"/>
        <end position="451"/>
    </location>
</feature>
<feature type="region of interest" description="Disordered" evidence="1">
    <location>
        <begin position="1"/>
        <end position="31"/>
    </location>
</feature>
<feature type="region of interest" description="Disordered" evidence="1">
    <location>
        <begin position="303"/>
        <end position="371"/>
    </location>
</feature>
<dbReference type="SUPFAM" id="SSF53098">
    <property type="entry name" value="Ribonuclease H-like"/>
    <property type="match status" value="1"/>
</dbReference>
<dbReference type="InterPro" id="IPR002156">
    <property type="entry name" value="RNaseH_domain"/>
</dbReference>
<feature type="compositionally biased region" description="Acidic residues" evidence="1">
    <location>
        <begin position="124"/>
        <end position="133"/>
    </location>
</feature>